<reference evidence="2" key="3">
    <citation type="journal article" date="2021" name="bioRxiv">
        <title>Bilateral symmetry of linear streptomycete chromosomes.</title>
        <authorList>
            <person name="Algora-Gallardo L."/>
            <person name="Schniete J.K."/>
            <person name="Mark D.R."/>
            <person name="Hunter I.S."/>
            <person name="Herron P.R."/>
        </authorList>
    </citation>
    <scope>NUCLEOTIDE SEQUENCE</scope>
    <source>
        <strain evidence="2">ATCC 10970</strain>
    </source>
</reference>
<reference evidence="2" key="1">
    <citation type="submission" date="2012-12" db="EMBL/GenBank/DDBJ databases">
        <authorList>
            <person name="Pethick F.E."/>
            <person name="MacFadyen A.C."/>
            <person name="Tang Z."/>
            <person name="Sangal V."/>
            <person name="Tze-Tze L."/>
            <person name="Chu J."/>
            <person name="Guo M."/>
            <person name="Kirby R."/>
            <person name="Hoskisson P.A."/>
            <person name="Herron P.R."/>
            <person name="Hunter I.S."/>
        </authorList>
    </citation>
    <scope>NUCLEOTIDE SEQUENCE</scope>
    <source>
        <strain evidence="2">ATCC 10970</strain>
    </source>
</reference>
<reference evidence="2" key="2">
    <citation type="submission" date="2020-01" db="EMBL/GenBank/DDBJ databases">
        <authorList>
            <person name="Algora L."/>
            <person name="Schniete J.K."/>
            <person name="MacFadyen A."/>
            <person name="Hoskisson P.A."/>
            <person name="Hunter I.S."/>
            <person name="Herron P.R."/>
        </authorList>
    </citation>
    <scope>NUCLEOTIDE SEQUENCE</scope>
    <source>
        <strain evidence="2">ATCC 10970</strain>
    </source>
</reference>
<proteinExistence type="predicted"/>
<dbReference type="RefSeq" id="WP_030181664.1">
    <property type="nucleotide sequence ID" value="NZ_CP048261.1"/>
</dbReference>
<evidence type="ECO:0000256" key="1">
    <source>
        <dbReference type="SAM" id="MobiDB-lite"/>
    </source>
</evidence>
<dbReference type="GeneID" id="66857540"/>
<feature type="region of interest" description="Disordered" evidence="1">
    <location>
        <begin position="1"/>
        <end position="20"/>
    </location>
</feature>
<name>A0A8A1USI4_STRR1</name>
<evidence type="ECO:0000313" key="3">
    <source>
        <dbReference type="Proteomes" id="UP000011074"/>
    </source>
</evidence>
<dbReference type="EMBL" id="CP048261">
    <property type="protein sequence ID" value="QST83197.1"/>
    <property type="molecule type" value="Genomic_DNA"/>
</dbReference>
<organism evidence="2 3">
    <name type="scientific">Streptomyces rimosus subsp. rimosus (strain ATCC 10970 / DSM 40260 / JCM 4667 / NRRL 2234)</name>
    <dbReference type="NCBI Taxonomy" id="1265868"/>
    <lineage>
        <taxon>Bacteria</taxon>
        <taxon>Bacillati</taxon>
        <taxon>Actinomycetota</taxon>
        <taxon>Actinomycetes</taxon>
        <taxon>Kitasatosporales</taxon>
        <taxon>Streptomycetaceae</taxon>
        <taxon>Streptomyces</taxon>
    </lineage>
</organism>
<evidence type="ECO:0000313" key="2">
    <source>
        <dbReference type="EMBL" id="QST83197.1"/>
    </source>
</evidence>
<protein>
    <submittedName>
        <fullName evidence="2">Uncharacterized protein</fullName>
    </submittedName>
</protein>
<sequence>MYEPIRTKSVHSMAADQDVPHRSRAEELDIRLAGHLTALLTVTDELRATVPDPALDDAAERIAEQVTRLRGGAYPLRAAPSGGGDPARAPRLHRRARMLAGSALAVATSRADGAAAALAAERMEAHELGSAVQELATA</sequence>
<accession>A0A8A1USI4</accession>
<dbReference type="AlphaFoldDB" id="A0A8A1USI4"/>
<gene>
    <name evidence="2" type="ORF">SRIM_026225</name>
</gene>
<dbReference type="Proteomes" id="UP000011074">
    <property type="component" value="Chromosome"/>
</dbReference>